<name>D9SU24_CLOC7</name>
<dbReference type="InterPro" id="IPR051685">
    <property type="entry name" value="Ycf3/AcsC/BcsC/TPR_MFPF"/>
</dbReference>
<dbReference type="STRING" id="573061.Clocel_1103"/>
<accession>D9SU24</accession>
<dbReference type="InterPro" id="IPR011990">
    <property type="entry name" value="TPR-like_helical_dom_sf"/>
</dbReference>
<dbReference type="PROSITE" id="PS50005">
    <property type="entry name" value="TPR"/>
    <property type="match status" value="2"/>
</dbReference>
<keyword evidence="2 3" id="KW-0802">TPR repeat</keyword>
<organism evidence="5 6">
    <name type="scientific">Clostridium cellulovorans (strain ATCC 35296 / DSM 3052 / OCM 3 / 743B)</name>
    <dbReference type="NCBI Taxonomy" id="573061"/>
    <lineage>
        <taxon>Bacteria</taxon>
        <taxon>Bacillati</taxon>
        <taxon>Bacillota</taxon>
        <taxon>Clostridia</taxon>
        <taxon>Eubacteriales</taxon>
        <taxon>Clostridiaceae</taxon>
        <taxon>Clostridium</taxon>
    </lineage>
</organism>
<dbReference type="InterPro" id="IPR019734">
    <property type="entry name" value="TPR_rpt"/>
</dbReference>
<dbReference type="SUPFAM" id="SSF48452">
    <property type="entry name" value="TPR-like"/>
    <property type="match status" value="1"/>
</dbReference>
<evidence type="ECO:0000313" key="5">
    <source>
        <dbReference type="EMBL" id="ADL50862.1"/>
    </source>
</evidence>
<dbReference type="HOGENOM" id="CLU_948838_0_0_9"/>
<feature type="transmembrane region" description="Helical" evidence="4">
    <location>
        <begin position="257"/>
        <end position="281"/>
    </location>
</feature>
<dbReference type="Gene3D" id="1.25.40.10">
    <property type="entry name" value="Tetratricopeptide repeat domain"/>
    <property type="match status" value="2"/>
</dbReference>
<keyword evidence="4" id="KW-0812">Transmembrane</keyword>
<dbReference type="RefSeq" id="WP_010076290.1">
    <property type="nucleotide sequence ID" value="NC_014393.1"/>
</dbReference>
<keyword evidence="4" id="KW-0472">Membrane</keyword>
<dbReference type="PANTHER" id="PTHR44943">
    <property type="entry name" value="CELLULOSE SYNTHASE OPERON PROTEIN C"/>
    <property type="match status" value="1"/>
</dbReference>
<dbReference type="SMART" id="SM00028">
    <property type="entry name" value="TPR"/>
    <property type="match status" value="3"/>
</dbReference>
<dbReference type="PANTHER" id="PTHR44943:SF8">
    <property type="entry name" value="TPR REPEAT-CONTAINING PROTEIN MJ0263"/>
    <property type="match status" value="1"/>
</dbReference>
<keyword evidence="4" id="KW-1133">Transmembrane helix</keyword>
<keyword evidence="6" id="KW-1185">Reference proteome</keyword>
<evidence type="ECO:0000313" key="6">
    <source>
        <dbReference type="Proteomes" id="UP000002730"/>
    </source>
</evidence>
<evidence type="ECO:0000256" key="3">
    <source>
        <dbReference type="PROSITE-ProRule" id="PRU00339"/>
    </source>
</evidence>
<reference evidence="5 6" key="1">
    <citation type="submission" date="2010-08" db="EMBL/GenBank/DDBJ databases">
        <title>Complete sequence of Clostridium cellulovorans 743B.</title>
        <authorList>
            <consortium name="US DOE Joint Genome Institute"/>
            <person name="Lucas S."/>
            <person name="Copeland A."/>
            <person name="Lapidus A."/>
            <person name="Cheng J.-F."/>
            <person name="Bruce D."/>
            <person name="Goodwin L."/>
            <person name="Pitluck S."/>
            <person name="Chertkov O."/>
            <person name="Detter J.C."/>
            <person name="Han C."/>
            <person name="Tapia R."/>
            <person name="Land M."/>
            <person name="Hauser L."/>
            <person name="Chang Y.-J."/>
            <person name="Jeffries C."/>
            <person name="Kyrpides N."/>
            <person name="Ivanova N."/>
            <person name="Mikhailova N."/>
            <person name="Hemme C.L."/>
            <person name="Woyke T."/>
        </authorList>
    </citation>
    <scope>NUCLEOTIDE SEQUENCE [LARGE SCALE GENOMIC DNA]</scope>
    <source>
        <strain evidence="6">ATCC 35296 / DSM 3052 / OCM 3 / 743B</strain>
    </source>
</reference>
<proteinExistence type="predicted"/>
<dbReference type="KEGG" id="ccb:Clocel_1103"/>
<feature type="repeat" description="TPR" evidence="3">
    <location>
        <begin position="106"/>
        <end position="139"/>
    </location>
</feature>
<dbReference type="EMBL" id="CP002160">
    <property type="protein sequence ID" value="ADL50862.1"/>
    <property type="molecule type" value="Genomic_DNA"/>
</dbReference>
<dbReference type="Proteomes" id="UP000002730">
    <property type="component" value="Chromosome"/>
</dbReference>
<dbReference type="Pfam" id="PF12895">
    <property type="entry name" value="ANAPC3"/>
    <property type="match status" value="1"/>
</dbReference>
<gene>
    <name evidence="5" type="ordered locus">Clocel_1103</name>
</gene>
<dbReference type="eggNOG" id="COG0457">
    <property type="taxonomic scope" value="Bacteria"/>
</dbReference>
<feature type="repeat" description="TPR" evidence="3">
    <location>
        <begin position="72"/>
        <end position="105"/>
    </location>
</feature>
<evidence type="ECO:0000256" key="2">
    <source>
        <dbReference type="ARBA" id="ARBA00022803"/>
    </source>
</evidence>
<evidence type="ECO:0000256" key="4">
    <source>
        <dbReference type="SAM" id="Phobius"/>
    </source>
</evidence>
<keyword evidence="1" id="KW-0677">Repeat</keyword>
<protein>
    <submittedName>
        <fullName evidence="5">Tetratricopeptide repeat</fullName>
    </submittedName>
</protein>
<feature type="transmembrane region" description="Helical" evidence="4">
    <location>
        <begin position="224"/>
        <end position="251"/>
    </location>
</feature>
<dbReference type="OrthoDB" id="600613at2"/>
<dbReference type="AlphaFoldDB" id="D9SU24"/>
<evidence type="ECO:0000256" key="1">
    <source>
        <dbReference type="ARBA" id="ARBA00022737"/>
    </source>
</evidence>
<sequence length="288" mass="34081">MEAKERLYSQVSHYIEINRYEKAKESLYEILAIEPNSPRALFLLAVCLYNIDKYEESFKVCEEALRNNYSREECYFLLGINYEALEKYPQSERNFLEALRINPQWAQVVAAYSLLMLRTGNHKKAEELMKEAARLDPNGNEIMDYKLRYYYYVNNKEMHSEALRKYIRDSSDEIKKFLHLSINDLQKKNYKSAKENCKQAFLLDPTNEYILLLLKKLDFQSSKWYMPIVLIEKVGGPAVLWVAMIVTLLILRTLKLYSLMIVVAGIYILLCLYSYVISFIYNRKNLKI</sequence>